<dbReference type="InterPro" id="IPR033932">
    <property type="entry name" value="YtcJ-like"/>
</dbReference>
<organism evidence="2 3">
    <name type="scientific">Tindallia magadiensis</name>
    <dbReference type="NCBI Taxonomy" id="69895"/>
    <lineage>
        <taxon>Bacteria</taxon>
        <taxon>Bacillati</taxon>
        <taxon>Bacillota</taxon>
        <taxon>Clostridia</taxon>
        <taxon>Peptostreptococcales</taxon>
        <taxon>Tindalliaceae</taxon>
        <taxon>Tindallia</taxon>
    </lineage>
</organism>
<dbReference type="Gene3D" id="3.20.20.140">
    <property type="entry name" value="Metal-dependent hydrolases"/>
    <property type="match status" value="1"/>
</dbReference>
<dbReference type="EMBL" id="FOQA01000001">
    <property type="protein sequence ID" value="SFH47238.1"/>
    <property type="molecule type" value="Genomic_DNA"/>
</dbReference>
<feature type="domain" description="Amidohydrolase 3" evidence="1">
    <location>
        <begin position="52"/>
        <end position="539"/>
    </location>
</feature>
<dbReference type="RefSeq" id="WP_093368598.1">
    <property type="nucleotide sequence ID" value="NZ_FOQA01000001.1"/>
</dbReference>
<name>A0A1I3AB20_9FIRM</name>
<evidence type="ECO:0000259" key="1">
    <source>
        <dbReference type="Pfam" id="PF07969"/>
    </source>
</evidence>
<dbReference type="AlphaFoldDB" id="A0A1I3AB20"/>
<dbReference type="STRING" id="69895.SAMN05192551_101103"/>
<dbReference type="InterPro" id="IPR032466">
    <property type="entry name" value="Metal_Hydrolase"/>
</dbReference>
<dbReference type="SUPFAM" id="SSF51338">
    <property type="entry name" value="Composite domain of metallo-dependent hydrolases"/>
    <property type="match status" value="1"/>
</dbReference>
<dbReference type="PANTHER" id="PTHR22642:SF2">
    <property type="entry name" value="PROTEIN LONG AFTER FAR-RED 3"/>
    <property type="match status" value="1"/>
</dbReference>
<keyword evidence="3" id="KW-1185">Reference proteome</keyword>
<dbReference type="Pfam" id="PF07969">
    <property type="entry name" value="Amidohydro_3"/>
    <property type="match status" value="1"/>
</dbReference>
<dbReference type="PANTHER" id="PTHR22642">
    <property type="entry name" value="IMIDAZOLONEPROPIONASE"/>
    <property type="match status" value="1"/>
</dbReference>
<dbReference type="InterPro" id="IPR011059">
    <property type="entry name" value="Metal-dep_hydrolase_composite"/>
</dbReference>
<evidence type="ECO:0000313" key="3">
    <source>
        <dbReference type="Proteomes" id="UP000199287"/>
    </source>
</evidence>
<gene>
    <name evidence="2" type="ORF">SAMN05192551_101103</name>
</gene>
<dbReference type="Proteomes" id="UP000199287">
    <property type="component" value="Unassembled WGS sequence"/>
</dbReference>
<dbReference type="Gene3D" id="3.10.310.70">
    <property type="match status" value="1"/>
</dbReference>
<dbReference type="CDD" id="cd01300">
    <property type="entry name" value="YtcJ_like"/>
    <property type="match status" value="1"/>
</dbReference>
<dbReference type="Gene3D" id="2.30.40.10">
    <property type="entry name" value="Urease, subunit C, domain 1"/>
    <property type="match status" value="1"/>
</dbReference>
<accession>A0A1I3AB20</accession>
<proteinExistence type="predicted"/>
<dbReference type="SUPFAM" id="SSF51556">
    <property type="entry name" value="Metallo-dependent hydrolases"/>
    <property type="match status" value="1"/>
</dbReference>
<sequence>MRTPRTIFYNANLSNFADLSTENAFITENGMIKKVGNSNDLLPLLNHEDNRINLQQKTVIPGFTDSHMHLLAYGSTKEQVVSLKDIPSIDTLKKAVTQHIDRKSIPIGDWVNGSGWNQDLFPDRKIPDRHDLDSISRSHPIKLLRMCYHICSVNSKALELAGITKHTPDPEGGKIDRDKYGNPTGVLRETAMELVNRVIPPIENKEEMKNLILSACSDLVKHGFTCVHTDDFGFVGNRQALLDAYKELNEENKLPLQIVLQMIIFNPEDIRFYVDNGLQSWKSMGRLMPGPIKILADGSLGSRTAALYKPYSDDPETSGFMLMSEERLETMIKLAFEQGFDVAAHGIGDKTIETLLDIYAKYKSVYQSKHLRPSIIHSQIGSETILRKYRDLQIIANIQPIFTHSDLHIAEARIGSDRLKYSYCWKTYLEMEIPTVGSSDAPVESFNPFWNIYTAISRKDLTGNPQDGWIMEEALSRQEAFELFTTKPPLLSAESHQNGKLKEGYWANFTVLEKDPFTVQLEELKDFMPIATYFRGEKTYES</sequence>
<dbReference type="InterPro" id="IPR013108">
    <property type="entry name" value="Amidohydro_3"/>
</dbReference>
<reference evidence="3" key="1">
    <citation type="submission" date="2016-10" db="EMBL/GenBank/DDBJ databases">
        <authorList>
            <person name="Varghese N."/>
            <person name="Submissions S."/>
        </authorList>
    </citation>
    <scope>NUCLEOTIDE SEQUENCE [LARGE SCALE GENOMIC DNA]</scope>
    <source>
        <strain evidence="3">Z-7934</strain>
    </source>
</reference>
<evidence type="ECO:0000313" key="2">
    <source>
        <dbReference type="EMBL" id="SFH47238.1"/>
    </source>
</evidence>
<dbReference type="GO" id="GO:0016810">
    <property type="term" value="F:hydrolase activity, acting on carbon-nitrogen (but not peptide) bonds"/>
    <property type="evidence" value="ECO:0007669"/>
    <property type="project" value="InterPro"/>
</dbReference>
<dbReference type="OrthoDB" id="9767366at2"/>
<protein>
    <recommendedName>
        <fullName evidence="1">Amidohydrolase 3 domain-containing protein</fullName>
    </recommendedName>
</protein>